<protein>
    <submittedName>
        <fullName evidence="1">Uncharacterized protein</fullName>
    </submittedName>
</protein>
<reference evidence="1 2" key="1">
    <citation type="submission" date="2018-08" db="EMBL/GenBank/DDBJ databases">
        <title>Genome and evolution of the arbuscular mycorrhizal fungus Diversispora epigaea (formerly Glomus versiforme) and its bacterial endosymbionts.</title>
        <authorList>
            <person name="Sun X."/>
            <person name="Fei Z."/>
            <person name="Harrison M."/>
        </authorList>
    </citation>
    <scope>NUCLEOTIDE SEQUENCE [LARGE SCALE GENOMIC DNA]</scope>
    <source>
        <strain evidence="1 2">IT104</strain>
    </source>
</reference>
<sequence>MKCIKEWKRGYIPYAKDLTMKICNGLRPKIPFYAPKLITRGKNKYSKIVIQIKKAEEFRQIKITLQLQLLLIIKNIDFLIIQNFKA</sequence>
<dbReference type="Proteomes" id="UP000266861">
    <property type="component" value="Unassembled WGS sequence"/>
</dbReference>
<accession>A0A397JPZ3</accession>
<name>A0A397JPZ3_9GLOM</name>
<comment type="caution">
    <text evidence="1">The sequence shown here is derived from an EMBL/GenBank/DDBJ whole genome shotgun (WGS) entry which is preliminary data.</text>
</comment>
<evidence type="ECO:0000313" key="1">
    <source>
        <dbReference type="EMBL" id="RHZ88918.1"/>
    </source>
</evidence>
<dbReference type="AlphaFoldDB" id="A0A397JPZ3"/>
<proteinExistence type="predicted"/>
<keyword evidence="2" id="KW-1185">Reference proteome</keyword>
<gene>
    <name evidence="1" type="ORF">Glove_19g18</name>
</gene>
<evidence type="ECO:0000313" key="2">
    <source>
        <dbReference type="Proteomes" id="UP000266861"/>
    </source>
</evidence>
<dbReference type="EMBL" id="PQFF01000017">
    <property type="protein sequence ID" value="RHZ88918.1"/>
    <property type="molecule type" value="Genomic_DNA"/>
</dbReference>
<organism evidence="1 2">
    <name type="scientific">Diversispora epigaea</name>
    <dbReference type="NCBI Taxonomy" id="1348612"/>
    <lineage>
        <taxon>Eukaryota</taxon>
        <taxon>Fungi</taxon>
        <taxon>Fungi incertae sedis</taxon>
        <taxon>Mucoromycota</taxon>
        <taxon>Glomeromycotina</taxon>
        <taxon>Glomeromycetes</taxon>
        <taxon>Diversisporales</taxon>
        <taxon>Diversisporaceae</taxon>
        <taxon>Diversispora</taxon>
    </lineage>
</organism>